<dbReference type="EMBL" id="LUGG01000002">
    <property type="protein sequence ID" value="OBZ77576.1"/>
    <property type="molecule type" value="Genomic_DNA"/>
</dbReference>
<accession>A0A1C7MMD0</accession>
<comment type="caution">
    <text evidence="2">The sequence shown here is derived from an EMBL/GenBank/DDBJ whole genome shotgun (WGS) entry which is preliminary data.</text>
</comment>
<dbReference type="AlphaFoldDB" id="A0A1C7MMD0"/>
<evidence type="ECO:0000256" key="1">
    <source>
        <dbReference type="SAM" id="MobiDB-lite"/>
    </source>
</evidence>
<proteinExistence type="predicted"/>
<protein>
    <submittedName>
        <fullName evidence="2">Uncharacterized protein</fullName>
    </submittedName>
</protein>
<reference evidence="2 3" key="1">
    <citation type="submission" date="2016-03" db="EMBL/GenBank/DDBJ databases">
        <title>Whole genome sequencing of Grifola frondosa 9006-11.</title>
        <authorList>
            <person name="Min B."/>
            <person name="Park H."/>
            <person name="Kim J.-G."/>
            <person name="Cho H."/>
            <person name="Oh Y.-L."/>
            <person name="Kong W.-S."/>
            <person name="Choi I.-G."/>
        </authorList>
    </citation>
    <scope>NUCLEOTIDE SEQUENCE [LARGE SCALE GENOMIC DNA]</scope>
    <source>
        <strain evidence="2 3">9006-11</strain>
    </source>
</reference>
<sequence>MYCDAKHPTLTRWSSSRVGIADTRDAYNAGGNPSPAVSARFPGSPTRCPGESDCTAKLIIVIAHSKMRAIRVSEHPRSLRISTACSSFQVLAFDRSGRTFFLNTGKDLWSRKHHDGKWSSQRPDLSLSMSAWPLPVPYCIALFSGGATPTDVGAMER</sequence>
<dbReference type="Proteomes" id="UP000092993">
    <property type="component" value="Unassembled WGS sequence"/>
</dbReference>
<organism evidence="2 3">
    <name type="scientific">Grifola frondosa</name>
    <name type="common">Maitake</name>
    <name type="synonym">Polyporus frondosus</name>
    <dbReference type="NCBI Taxonomy" id="5627"/>
    <lineage>
        <taxon>Eukaryota</taxon>
        <taxon>Fungi</taxon>
        <taxon>Dikarya</taxon>
        <taxon>Basidiomycota</taxon>
        <taxon>Agaricomycotina</taxon>
        <taxon>Agaricomycetes</taxon>
        <taxon>Polyporales</taxon>
        <taxon>Grifolaceae</taxon>
        <taxon>Grifola</taxon>
    </lineage>
</organism>
<evidence type="ECO:0000313" key="3">
    <source>
        <dbReference type="Proteomes" id="UP000092993"/>
    </source>
</evidence>
<gene>
    <name evidence="2" type="ORF">A0H81_01746</name>
</gene>
<feature type="region of interest" description="Disordered" evidence="1">
    <location>
        <begin position="24"/>
        <end position="43"/>
    </location>
</feature>
<evidence type="ECO:0000313" key="2">
    <source>
        <dbReference type="EMBL" id="OBZ77576.1"/>
    </source>
</evidence>
<keyword evidence="3" id="KW-1185">Reference proteome</keyword>
<name>A0A1C7MMD0_GRIFR</name>